<feature type="transmembrane region" description="Helical" evidence="8">
    <location>
        <begin position="473"/>
        <end position="496"/>
    </location>
</feature>
<dbReference type="InterPro" id="IPR003804">
    <property type="entry name" value="Lactate_perm"/>
</dbReference>
<reference evidence="10" key="2">
    <citation type="submission" date="2011-03" db="EMBL/GenBank/DDBJ databases">
        <title>The complete genome of Desulfobacca acetoxidans DSM 11109.</title>
        <authorList>
            <consortium name="US DOE Joint Genome Institute (JGI-PGF)"/>
            <person name="Lucas S."/>
            <person name="Copeland A."/>
            <person name="Lapidus A."/>
            <person name="Bruce D."/>
            <person name="Goodwin L."/>
            <person name="Pitluck S."/>
            <person name="Peters L."/>
            <person name="Kyrpides N."/>
            <person name="Mavromatis K."/>
            <person name="Ivanova N."/>
            <person name="Ovchinnikova G."/>
            <person name="Teshima H."/>
            <person name="Detter J.C."/>
            <person name="Han C."/>
            <person name="Land M."/>
            <person name="Hauser L."/>
            <person name="Markowitz V."/>
            <person name="Cheng J.-F."/>
            <person name="Hugenholtz P."/>
            <person name="Woyke T."/>
            <person name="Wu D."/>
            <person name="Spring S."/>
            <person name="Schueler E."/>
            <person name="Brambilla E."/>
            <person name="Klenk H.-P."/>
            <person name="Eisen J.A."/>
        </authorList>
    </citation>
    <scope>NUCLEOTIDE SEQUENCE [LARGE SCALE GENOMIC DNA]</scope>
    <source>
        <strain evidence="10">ATCC 700848 / DSM 11109 / ASRB2</strain>
    </source>
</reference>
<feature type="transmembrane region" description="Helical" evidence="8">
    <location>
        <begin position="265"/>
        <end position="284"/>
    </location>
</feature>
<evidence type="ECO:0000256" key="1">
    <source>
        <dbReference type="ARBA" id="ARBA00004651"/>
    </source>
</evidence>
<dbReference type="EMBL" id="CP002629">
    <property type="protein sequence ID" value="AEB09821.1"/>
    <property type="molecule type" value="Genomic_DNA"/>
</dbReference>
<feature type="transmembrane region" description="Helical" evidence="8">
    <location>
        <begin position="179"/>
        <end position="199"/>
    </location>
</feature>
<evidence type="ECO:0000256" key="2">
    <source>
        <dbReference type="ARBA" id="ARBA00010100"/>
    </source>
</evidence>
<keyword evidence="10" id="KW-1185">Reference proteome</keyword>
<dbReference type="GO" id="GO:0015295">
    <property type="term" value="F:solute:proton symporter activity"/>
    <property type="evidence" value="ECO:0007669"/>
    <property type="project" value="TreeGrafter"/>
</dbReference>
<dbReference type="Pfam" id="PF02652">
    <property type="entry name" value="Lactate_perm"/>
    <property type="match status" value="2"/>
</dbReference>
<organism evidence="9 10">
    <name type="scientific">Desulfobacca acetoxidans (strain ATCC 700848 / DSM 11109 / ASRB2)</name>
    <dbReference type="NCBI Taxonomy" id="880072"/>
    <lineage>
        <taxon>Bacteria</taxon>
        <taxon>Pseudomonadati</taxon>
        <taxon>Thermodesulfobacteriota</taxon>
        <taxon>Desulfobaccia</taxon>
        <taxon>Desulfobaccales</taxon>
        <taxon>Desulfobaccaceae</taxon>
        <taxon>Desulfobacca</taxon>
    </lineage>
</organism>
<feature type="transmembrane region" description="Helical" evidence="8">
    <location>
        <begin position="398"/>
        <end position="421"/>
    </location>
</feature>
<dbReference type="GO" id="GO:0015129">
    <property type="term" value="F:lactate transmembrane transporter activity"/>
    <property type="evidence" value="ECO:0007669"/>
    <property type="project" value="UniProtKB-UniRule"/>
</dbReference>
<comment type="function">
    <text evidence="8">Uptake of L-lactate across the membrane. Can also transport D-lactate and glycolate.</text>
</comment>
<feature type="transmembrane region" description="Helical" evidence="8">
    <location>
        <begin position="211"/>
        <end position="228"/>
    </location>
</feature>
<accession>F2NI52</accession>
<reference evidence="9 10" key="1">
    <citation type="journal article" date="2011" name="Stand. Genomic Sci.">
        <title>Complete genome sequence of the acetate-degrading sulfate reducer Desulfobacca acetoxidans type strain (ASRB2).</title>
        <authorList>
            <person name="Goker M."/>
            <person name="Teshima H."/>
            <person name="Lapidus A."/>
            <person name="Nolan M."/>
            <person name="Lucas S."/>
            <person name="Hammon N."/>
            <person name="Deshpande S."/>
            <person name="Cheng J.F."/>
            <person name="Tapia R."/>
            <person name="Han C."/>
            <person name="Goodwin L."/>
            <person name="Pitluck S."/>
            <person name="Huntemann M."/>
            <person name="Liolios K."/>
            <person name="Ivanova N."/>
            <person name="Pagani I."/>
            <person name="Mavromatis K."/>
            <person name="Ovchinikova G."/>
            <person name="Pati A."/>
            <person name="Chen A."/>
            <person name="Palaniappan K."/>
            <person name="Land M."/>
            <person name="Hauser L."/>
            <person name="Brambilla E.M."/>
            <person name="Rohde M."/>
            <person name="Spring S."/>
            <person name="Detter J.C."/>
            <person name="Woyke T."/>
            <person name="Bristow J."/>
            <person name="Eisen J.A."/>
            <person name="Markowitz V."/>
            <person name="Hugenholtz P."/>
            <person name="Kyrpides N.C."/>
            <person name="Klenk H.P."/>
        </authorList>
    </citation>
    <scope>NUCLEOTIDE SEQUENCE [LARGE SCALE GENOMIC DNA]</scope>
    <source>
        <strain evidence="10">ATCC 700848 / DSM 11109 / ASRB2</strain>
    </source>
</reference>
<feature type="transmembrane region" description="Helical" evidence="8">
    <location>
        <begin position="234"/>
        <end position="253"/>
    </location>
</feature>
<proteinExistence type="inferred from homology"/>
<dbReference type="STRING" id="880072.Desac_1990"/>
<comment type="subcellular location">
    <subcellularLocation>
        <location evidence="1 8">Cell membrane</location>
        <topology evidence="1 8">Multi-pass membrane protein</topology>
    </subcellularLocation>
</comment>
<feature type="transmembrane region" description="Helical" evidence="8">
    <location>
        <begin position="146"/>
        <end position="173"/>
    </location>
</feature>
<dbReference type="Proteomes" id="UP000000483">
    <property type="component" value="Chromosome"/>
</dbReference>
<feature type="transmembrane region" description="Helical" evidence="8">
    <location>
        <begin position="67"/>
        <end position="87"/>
    </location>
</feature>
<gene>
    <name evidence="9" type="ordered locus">Desac_1990</name>
</gene>
<evidence type="ECO:0000313" key="10">
    <source>
        <dbReference type="Proteomes" id="UP000000483"/>
    </source>
</evidence>
<sequence length="501" mass="53134">MSFLLFALGWTPVVLLSILAICLKRSALELGVYGFVYVVLLAGLIFQTPASVVWWAAWDGFLTTLPLLIVVFLGILFSQLLIATGSLRRIVAWLLGGLARPLHRQMLITFGLANFFEGASIIAEPMVAPMLVVTEVKPAGAAALSIIGYSGLMSVEMAGIIITVLALVTGLPFYDLGVAAAWMSVPATLLMALCVPFFLPDAREAWRQLPLILACSLAVSLATLAAAVWLGVAIAGMVGGLILIAILLLGGGTSPDRDPAIIRDLAPFAVILVPLILVNTIPWMQDLTLRRLIFTISLIPIHPITFTPFFSAYLYLFLALMLTVVLLRMPQEELRQLVTVSFNKGWRALAAMGLFGSMGQIIAYTGYAPGFGQLQQLDNIPWILAAGLKTYTGSLYPLFVPLLGWVGTFLTGYGVASLMLFGELQVQAAPLLGVSATMLAAGLTVGASIGSISSPLKIAIATAMCGAIGQEGSILRLTIPLGVGASLLMGVVLWMVGLSGY</sequence>
<evidence type="ECO:0000256" key="4">
    <source>
        <dbReference type="ARBA" id="ARBA00022475"/>
    </source>
</evidence>
<keyword evidence="7 8" id="KW-0472">Membrane</keyword>
<comment type="similarity">
    <text evidence="2 8">Belongs to the lactate permease family.</text>
</comment>
<dbReference type="KEGG" id="dao:Desac_1990"/>
<dbReference type="OrthoDB" id="9761056at2"/>
<keyword evidence="5 8" id="KW-0812">Transmembrane</keyword>
<keyword evidence="4 8" id="KW-1003">Cell membrane</keyword>
<protein>
    <recommendedName>
        <fullName evidence="8">L-lactate permease</fullName>
    </recommendedName>
</protein>
<dbReference type="PANTHER" id="PTHR30003">
    <property type="entry name" value="L-LACTATE PERMEASE"/>
    <property type="match status" value="1"/>
</dbReference>
<feature type="transmembrane region" description="Helical" evidence="8">
    <location>
        <begin position="348"/>
        <end position="367"/>
    </location>
</feature>
<feature type="transmembrane region" description="Helical" evidence="8">
    <location>
        <begin position="428"/>
        <end position="453"/>
    </location>
</feature>
<evidence type="ECO:0000256" key="3">
    <source>
        <dbReference type="ARBA" id="ARBA00022448"/>
    </source>
</evidence>
<name>F2NI52_DESAR</name>
<dbReference type="GO" id="GO:0005886">
    <property type="term" value="C:plasma membrane"/>
    <property type="evidence" value="ECO:0007669"/>
    <property type="project" value="UniProtKB-SubCell"/>
</dbReference>
<dbReference type="RefSeq" id="WP_013706930.1">
    <property type="nucleotide sequence ID" value="NC_015388.1"/>
</dbReference>
<keyword evidence="3 8" id="KW-0813">Transport</keyword>
<evidence type="ECO:0000256" key="7">
    <source>
        <dbReference type="ARBA" id="ARBA00023136"/>
    </source>
</evidence>
<evidence type="ECO:0000256" key="5">
    <source>
        <dbReference type="ARBA" id="ARBA00022692"/>
    </source>
</evidence>
<dbReference type="PANTHER" id="PTHR30003:SF2">
    <property type="entry name" value="L-LACTATE PERMEASE"/>
    <property type="match status" value="1"/>
</dbReference>
<dbReference type="eggNOG" id="COG1620">
    <property type="taxonomic scope" value="Bacteria"/>
</dbReference>
<evidence type="ECO:0000313" key="9">
    <source>
        <dbReference type="EMBL" id="AEB09821.1"/>
    </source>
</evidence>
<evidence type="ECO:0000256" key="8">
    <source>
        <dbReference type="RuleBase" id="RU365092"/>
    </source>
</evidence>
<dbReference type="HOGENOM" id="CLU_546192_0_0_7"/>
<dbReference type="AlphaFoldDB" id="F2NI52"/>
<feature type="transmembrane region" description="Helical" evidence="8">
    <location>
        <begin position="30"/>
        <end position="55"/>
    </location>
</feature>
<feature type="transmembrane region" description="Helical" evidence="8">
    <location>
        <begin position="304"/>
        <end position="327"/>
    </location>
</feature>
<evidence type="ECO:0000256" key="6">
    <source>
        <dbReference type="ARBA" id="ARBA00022989"/>
    </source>
</evidence>
<keyword evidence="6 8" id="KW-1133">Transmembrane helix</keyword>